<dbReference type="Pfam" id="PF00563">
    <property type="entry name" value="EAL"/>
    <property type="match status" value="1"/>
</dbReference>
<dbReference type="GO" id="GO:0071111">
    <property type="term" value="F:cyclic-guanylate-specific phosphodiesterase activity"/>
    <property type="evidence" value="ECO:0007669"/>
    <property type="project" value="InterPro"/>
</dbReference>
<name>A0A6N9TJU2_9ALTE</name>
<dbReference type="PROSITE" id="PS50887">
    <property type="entry name" value="GGDEF"/>
    <property type="match status" value="1"/>
</dbReference>
<evidence type="ECO:0000313" key="4">
    <source>
        <dbReference type="EMBL" id="NDW14958.1"/>
    </source>
</evidence>
<dbReference type="Proteomes" id="UP000471381">
    <property type="component" value="Unassembled WGS sequence"/>
</dbReference>
<reference evidence="4 5" key="1">
    <citation type="submission" date="2020-01" db="EMBL/GenBank/DDBJ databases">
        <title>Genomes of bacteria type strains.</title>
        <authorList>
            <person name="Chen J."/>
            <person name="Zhu S."/>
            <person name="Yang J."/>
        </authorList>
    </citation>
    <scope>NUCLEOTIDE SEQUENCE [LARGE SCALE GENOMIC DNA]</scope>
    <source>
        <strain evidence="4 5">LMG 24078</strain>
    </source>
</reference>
<proteinExistence type="predicted"/>
<evidence type="ECO:0000256" key="1">
    <source>
        <dbReference type="SAM" id="Phobius"/>
    </source>
</evidence>
<dbReference type="SUPFAM" id="SSF55073">
    <property type="entry name" value="Nucleotide cyclase"/>
    <property type="match status" value="1"/>
</dbReference>
<evidence type="ECO:0000259" key="3">
    <source>
        <dbReference type="PROSITE" id="PS50887"/>
    </source>
</evidence>
<dbReference type="EMBL" id="JAAAWO010000003">
    <property type="protein sequence ID" value="NDW14958.1"/>
    <property type="molecule type" value="Genomic_DNA"/>
</dbReference>
<keyword evidence="1" id="KW-1133">Transmembrane helix</keyword>
<dbReference type="CDD" id="cd01948">
    <property type="entry name" value="EAL"/>
    <property type="match status" value="1"/>
</dbReference>
<feature type="transmembrane region" description="Helical" evidence="1">
    <location>
        <begin position="162"/>
        <end position="184"/>
    </location>
</feature>
<evidence type="ECO:0000259" key="2">
    <source>
        <dbReference type="PROSITE" id="PS50883"/>
    </source>
</evidence>
<accession>A0A6N9TJU2</accession>
<keyword evidence="5" id="KW-1185">Reference proteome</keyword>
<dbReference type="InterPro" id="IPR001633">
    <property type="entry name" value="EAL_dom"/>
</dbReference>
<protein>
    <submittedName>
        <fullName evidence="4">EAL domain-containing protein</fullName>
    </submittedName>
</protein>
<gene>
    <name evidence="4" type="ORF">GTQ48_05360</name>
</gene>
<dbReference type="InterPro" id="IPR029787">
    <property type="entry name" value="Nucleotide_cyclase"/>
</dbReference>
<evidence type="ECO:0000313" key="5">
    <source>
        <dbReference type="Proteomes" id="UP000471381"/>
    </source>
</evidence>
<dbReference type="RefSeq" id="WP_163105518.1">
    <property type="nucleotide sequence ID" value="NZ_JAAAWO010000003.1"/>
</dbReference>
<comment type="caution">
    <text evidence="4">The sequence shown here is derived from an EMBL/GenBank/DDBJ whole genome shotgun (WGS) entry which is preliminary data.</text>
</comment>
<dbReference type="PANTHER" id="PTHR33121">
    <property type="entry name" value="CYCLIC DI-GMP PHOSPHODIESTERASE PDEF"/>
    <property type="match status" value="1"/>
</dbReference>
<dbReference type="InterPro" id="IPR050706">
    <property type="entry name" value="Cyclic-di-GMP_PDE-like"/>
</dbReference>
<dbReference type="Gene3D" id="3.20.20.450">
    <property type="entry name" value="EAL domain"/>
    <property type="match status" value="1"/>
</dbReference>
<dbReference type="SMART" id="SM00267">
    <property type="entry name" value="GGDEF"/>
    <property type="match status" value="1"/>
</dbReference>
<dbReference type="SUPFAM" id="SSF141868">
    <property type="entry name" value="EAL domain-like"/>
    <property type="match status" value="1"/>
</dbReference>
<dbReference type="PROSITE" id="PS50883">
    <property type="entry name" value="EAL"/>
    <property type="match status" value="1"/>
</dbReference>
<dbReference type="SMART" id="SM00052">
    <property type="entry name" value="EAL"/>
    <property type="match status" value="1"/>
</dbReference>
<keyword evidence="1" id="KW-0472">Membrane</keyword>
<dbReference type="Pfam" id="PF00990">
    <property type="entry name" value="GGDEF"/>
    <property type="match status" value="1"/>
</dbReference>
<dbReference type="Gene3D" id="6.10.340.10">
    <property type="match status" value="1"/>
</dbReference>
<sequence length="655" mass="72562">MKLSTQINLGLFFIILLAGVGAGSIEVYQTKTHVERSANALAEKTVSQIAGQLSALLSRQSPQQRSEIDENQLSEDSLVSSILTTALTNDKLSTISIENTDGIELVKKESASESSSKSILSNVIELSVAQTQAVIGSTSTVIKVTSSPKTHYHFLWQQLLKIAVFCVAVYLLSVIAVMVIANFATRPLSKVAKKLNEIQNNDFTPSSIKSATADFRYLVSAANNLSLALESKFQELTRQAEQFKSVASRDTLTKIANRNAFDRHMKALIGGISGPKEHSLTLVRLAQLTTINHKLGMLAGDNYVCGVADVLKKAGQDNFNGAFVFRISGGDFAIISEVQPNDVHEENLALISKSFTTINPLRDGNKAAWIGVARFTNSMSMKEIMESADSALMAATKRPQGWQFASDIAQVHSNSQWRQRLEYVVSQQYADILIQPVMNLERNTPSYYETFARFKDKQTNDVIPMSQLIPASERLDLIPQVDKLVTSIVFKKLKVTSHQVAINISNASIANTEFREWLIQQLSEHEALCHRIIFEIQDAALIHYNEEAISFCKRVTQLGCRITVEHFGDNFASLSGLRAIQPAYVKLSGRLTESIHTNKDNQLFVSSLLNIARSLNIKVIAEKVENEAESVALNNLDIIHQQGYYFSKPALWTVY</sequence>
<keyword evidence="1" id="KW-0812">Transmembrane</keyword>
<dbReference type="PANTHER" id="PTHR33121:SF79">
    <property type="entry name" value="CYCLIC DI-GMP PHOSPHODIESTERASE PDED-RELATED"/>
    <property type="match status" value="1"/>
</dbReference>
<feature type="domain" description="GGDEF" evidence="3">
    <location>
        <begin position="276"/>
        <end position="410"/>
    </location>
</feature>
<organism evidence="4 5">
    <name type="scientific">Alteromonas genovensis</name>
    <dbReference type="NCBI Taxonomy" id="471225"/>
    <lineage>
        <taxon>Bacteria</taxon>
        <taxon>Pseudomonadati</taxon>
        <taxon>Pseudomonadota</taxon>
        <taxon>Gammaproteobacteria</taxon>
        <taxon>Alteromonadales</taxon>
        <taxon>Alteromonadaceae</taxon>
        <taxon>Alteromonas/Salinimonas group</taxon>
        <taxon>Alteromonas</taxon>
    </lineage>
</organism>
<dbReference type="AlphaFoldDB" id="A0A6N9TJU2"/>
<feature type="domain" description="EAL" evidence="2">
    <location>
        <begin position="414"/>
        <end position="655"/>
    </location>
</feature>
<dbReference type="InterPro" id="IPR000160">
    <property type="entry name" value="GGDEF_dom"/>
</dbReference>
<dbReference type="Gene3D" id="3.30.70.270">
    <property type="match status" value="1"/>
</dbReference>
<dbReference type="InterPro" id="IPR035919">
    <property type="entry name" value="EAL_sf"/>
</dbReference>
<dbReference type="InterPro" id="IPR043128">
    <property type="entry name" value="Rev_trsase/Diguanyl_cyclase"/>
</dbReference>